<keyword evidence="1 12" id="KW-0240">DNA-directed RNA polymerase</keyword>
<evidence type="ECO:0000256" key="11">
    <source>
        <dbReference type="ARBA" id="ARBA00023163"/>
    </source>
</evidence>
<evidence type="ECO:0000256" key="9">
    <source>
        <dbReference type="ARBA" id="ARBA00022842"/>
    </source>
</evidence>
<dbReference type="PANTHER" id="PTHR30313:SF2">
    <property type="entry name" value="DNA PRIMASE"/>
    <property type="match status" value="1"/>
</dbReference>
<dbReference type="InterPro" id="IPR013264">
    <property type="entry name" value="DNAG_N"/>
</dbReference>
<dbReference type="InterPro" id="IPR006295">
    <property type="entry name" value="DNA_primase_DnaG"/>
</dbReference>
<dbReference type="InterPro" id="IPR037068">
    <property type="entry name" value="DNA_primase_core_N_sf"/>
</dbReference>
<dbReference type="FunFam" id="3.90.580.10:FF:000001">
    <property type="entry name" value="DNA primase"/>
    <property type="match status" value="1"/>
</dbReference>
<dbReference type="EMBL" id="JADIMM010000117">
    <property type="protein sequence ID" value="MBO8458568.1"/>
    <property type="molecule type" value="Genomic_DNA"/>
</dbReference>
<gene>
    <name evidence="12" type="primary">dnaG</name>
    <name evidence="16" type="ORF">IAA81_10160</name>
</gene>
<dbReference type="Gene3D" id="3.90.580.10">
    <property type="entry name" value="Zinc finger, CHC2-type domain"/>
    <property type="match status" value="1"/>
</dbReference>
<dbReference type="Pfam" id="PF10410">
    <property type="entry name" value="DnaB_bind"/>
    <property type="match status" value="1"/>
</dbReference>
<evidence type="ECO:0000256" key="4">
    <source>
        <dbReference type="ARBA" id="ARBA00022695"/>
    </source>
</evidence>
<evidence type="ECO:0000256" key="3">
    <source>
        <dbReference type="ARBA" id="ARBA00022679"/>
    </source>
</evidence>
<evidence type="ECO:0000313" key="17">
    <source>
        <dbReference type="Proteomes" id="UP000823638"/>
    </source>
</evidence>
<feature type="domain" description="Toprim" evidence="15">
    <location>
        <begin position="262"/>
        <end position="343"/>
    </location>
</feature>
<dbReference type="SMART" id="SM00400">
    <property type="entry name" value="ZnF_CHCC"/>
    <property type="match status" value="1"/>
</dbReference>
<evidence type="ECO:0000256" key="2">
    <source>
        <dbReference type="ARBA" id="ARBA00022515"/>
    </source>
</evidence>
<dbReference type="GO" id="GO:0000428">
    <property type="term" value="C:DNA-directed RNA polymerase complex"/>
    <property type="evidence" value="ECO:0007669"/>
    <property type="project" value="UniProtKB-KW"/>
</dbReference>
<keyword evidence="6 12" id="KW-0479">Metal-binding</keyword>
<keyword evidence="11 12" id="KW-0804">Transcription</keyword>
<evidence type="ECO:0000256" key="6">
    <source>
        <dbReference type="ARBA" id="ARBA00022723"/>
    </source>
</evidence>
<dbReference type="InterPro" id="IPR050219">
    <property type="entry name" value="DnaG_primase"/>
</dbReference>
<dbReference type="SMART" id="SM00493">
    <property type="entry name" value="TOPRIM"/>
    <property type="match status" value="1"/>
</dbReference>
<dbReference type="GO" id="GO:0006269">
    <property type="term" value="P:DNA replication, synthesis of primer"/>
    <property type="evidence" value="ECO:0007669"/>
    <property type="project" value="UniProtKB-UniRule"/>
</dbReference>
<comment type="domain">
    <text evidence="12">Contains an N-terminal zinc-binding domain, a central core domain that contains the primase activity, and a C-terminal DnaB-binding domain.</text>
</comment>
<evidence type="ECO:0000256" key="12">
    <source>
        <dbReference type="HAMAP-Rule" id="MF_00974"/>
    </source>
</evidence>
<dbReference type="GO" id="GO:0003677">
    <property type="term" value="F:DNA binding"/>
    <property type="evidence" value="ECO:0007669"/>
    <property type="project" value="UniProtKB-KW"/>
</dbReference>
<dbReference type="Gene3D" id="1.10.860.10">
    <property type="entry name" value="DNAb Helicase, Chain A"/>
    <property type="match status" value="1"/>
</dbReference>
<evidence type="ECO:0000259" key="15">
    <source>
        <dbReference type="PROSITE" id="PS50880"/>
    </source>
</evidence>
<dbReference type="SUPFAM" id="SSF56731">
    <property type="entry name" value="DNA primase core"/>
    <property type="match status" value="1"/>
</dbReference>
<dbReference type="SUPFAM" id="SSF57783">
    <property type="entry name" value="Zinc beta-ribbon"/>
    <property type="match status" value="1"/>
</dbReference>
<dbReference type="PIRSF" id="PIRSF002811">
    <property type="entry name" value="DnaG"/>
    <property type="match status" value="1"/>
</dbReference>
<dbReference type="GO" id="GO:0008270">
    <property type="term" value="F:zinc ion binding"/>
    <property type="evidence" value="ECO:0007669"/>
    <property type="project" value="UniProtKB-UniRule"/>
</dbReference>
<keyword evidence="4 12" id="KW-0548">Nucleotidyltransferase</keyword>
<protein>
    <recommendedName>
        <fullName evidence="12 13">DNA primase</fullName>
        <ecNumber evidence="12">2.7.7.101</ecNumber>
    </recommendedName>
</protein>
<keyword evidence="9" id="KW-0460">Magnesium</keyword>
<comment type="subunit">
    <text evidence="12">Monomer. Interacts with DnaB.</text>
</comment>
<dbReference type="InterPro" id="IPR002694">
    <property type="entry name" value="Znf_CHC2"/>
</dbReference>
<feature type="zinc finger region" description="CHC2-type" evidence="12 14">
    <location>
        <begin position="39"/>
        <end position="63"/>
    </location>
</feature>
<dbReference type="HAMAP" id="MF_00974">
    <property type="entry name" value="DNA_primase_DnaG"/>
    <property type="match status" value="1"/>
</dbReference>
<dbReference type="NCBIfam" id="TIGR01391">
    <property type="entry name" value="dnaG"/>
    <property type="match status" value="1"/>
</dbReference>
<keyword evidence="5 12" id="KW-0235">DNA replication</keyword>
<dbReference type="InterPro" id="IPR006171">
    <property type="entry name" value="TOPRIM_dom"/>
</dbReference>
<dbReference type="GO" id="GO:1990077">
    <property type="term" value="C:primosome complex"/>
    <property type="evidence" value="ECO:0007669"/>
    <property type="project" value="UniProtKB-KW"/>
</dbReference>
<sequence length="605" mass="68097">MSRISRETIDAVASSTDMVSLVGEYVRLEQRGSDWWGCCPFHGEKTPSFHVIPEKKAFYCFGCGKGGGVFNFLMEMEKLSFPQAVEFLAKKNGIEIHYEAGFEPDSQEKQDNTKELLLELYKRVAVSFKYILHEKDEGKKALEYLKERGVSDEMVETFSLGFSPRDRYWLFKFLRKKGYSSEFLEKSGLFSKKYPNVAFFSGRLMFPIQDRRGNVIAFGGRIIDEGVGKSPKYLNSGEMIQYRKGETLFAFHLAINGIREKKAVILCEGYMDVIAYHQAGINIAVAPLGTAFTLEQIKLLRPFAGTILLSFDSDGAGQKATYKSILMCRTLDFEVKIIRLTQGKDPSEVLNNFGPESLKNCVESAIIDFDYLLDRGGSMYSCDTVQGKADLCRFIFPYVQALPSSVQKETALEKLSLGISVSYQALYQDFLKFIKGGGNPRLNFSAVTDGGNVRKKSGNPGITAELRGLLVVAVNLSYYEKLRSLLSPDDFEDDNARELFIAMEECYREDTLSYNSLLNHCKKQEVTDALVLAAAGGEFSNPDLIPKIIDDVVNLVKKNSLKKQRGKLLQEIKKLNTGNENTKAIEDLMAEIKNIDFQLKARERE</sequence>
<keyword evidence="10 12" id="KW-0238">DNA-binding</keyword>
<dbReference type="InterPro" id="IPR030846">
    <property type="entry name" value="DnaG_bac"/>
</dbReference>
<evidence type="ECO:0000256" key="10">
    <source>
        <dbReference type="ARBA" id="ARBA00023125"/>
    </source>
</evidence>
<dbReference type="AlphaFoldDB" id="A0A9D9N3A2"/>
<name>A0A9D9N3A2_9SPIR</name>
<organism evidence="16 17">
    <name type="scientific">Candidatus Gallitreponema excrementavium</name>
    <dbReference type="NCBI Taxonomy" id="2840840"/>
    <lineage>
        <taxon>Bacteria</taxon>
        <taxon>Pseudomonadati</taxon>
        <taxon>Spirochaetota</taxon>
        <taxon>Spirochaetia</taxon>
        <taxon>Spirochaetales</taxon>
        <taxon>Candidatus Gallitreponema</taxon>
    </lineage>
</organism>
<dbReference type="Pfam" id="PF13155">
    <property type="entry name" value="Toprim_2"/>
    <property type="match status" value="1"/>
</dbReference>
<dbReference type="GO" id="GO:0003899">
    <property type="term" value="F:DNA-directed RNA polymerase activity"/>
    <property type="evidence" value="ECO:0007669"/>
    <property type="project" value="UniProtKB-UniRule"/>
</dbReference>
<keyword evidence="7 12" id="KW-0863">Zinc-finger</keyword>
<dbReference type="PROSITE" id="PS50880">
    <property type="entry name" value="TOPRIM"/>
    <property type="match status" value="1"/>
</dbReference>
<dbReference type="Pfam" id="PF01807">
    <property type="entry name" value="Zn_ribbon_DnaG"/>
    <property type="match status" value="1"/>
</dbReference>
<dbReference type="GO" id="GO:0005737">
    <property type="term" value="C:cytoplasm"/>
    <property type="evidence" value="ECO:0007669"/>
    <property type="project" value="TreeGrafter"/>
</dbReference>
<dbReference type="CDD" id="cd03364">
    <property type="entry name" value="TOPRIM_DnaG_primases"/>
    <property type="match status" value="1"/>
</dbReference>
<reference evidence="16" key="2">
    <citation type="journal article" date="2021" name="PeerJ">
        <title>Extensive microbial diversity within the chicken gut microbiome revealed by metagenomics and culture.</title>
        <authorList>
            <person name="Gilroy R."/>
            <person name="Ravi A."/>
            <person name="Getino M."/>
            <person name="Pursley I."/>
            <person name="Horton D.L."/>
            <person name="Alikhan N.F."/>
            <person name="Baker D."/>
            <person name="Gharbi K."/>
            <person name="Hall N."/>
            <person name="Watson M."/>
            <person name="Adriaenssens E.M."/>
            <person name="Foster-Nyarko E."/>
            <person name="Jarju S."/>
            <person name="Secka A."/>
            <person name="Antonio M."/>
            <person name="Oren A."/>
            <person name="Chaudhuri R.R."/>
            <person name="La Ragione R."/>
            <person name="Hildebrand F."/>
            <person name="Pallen M.J."/>
        </authorList>
    </citation>
    <scope>NUCLEOTIDE SEQUENCE</scope>
    <source>
        <strain evidence="16">10532</strain>
    </source>
</reference>
<comment type="catalytic activity">
    <reaction evidence="12">
        <text>ssDNA + n NTP = ssDNA/pppN(pN)n-1 hybrid + (n-1) diphosphate.</text>
        <dbReference type="EC" id="2.7.7.101"/>
    </reaction>
</comment>
<dbReference type="Gene3D" id="3.40.1360.10">
    <property type="match status" value="1"/>
</dbReference>
<keyword evidence="8 12" id="KW-0862">Zinc</keyword>
<dbReference type="InterPro" id="IPR034151">
    <property type="entry name" value="TOPRIM_DnaG_bac"/>
</dbReference>
<evidence type="ECO:0000256" key="1">
    <source>
        <dbReference type="ARBA" id="ARBA00022478"/>
    </source>
</evidence>
<comment type="cofactor">
    <cofactor evidence="12 13 14">
        <name>Zn(2+)</name>
        <dbReference type="ChEBI" id="CHEBI:29105"/>
    </cofactor>
    <text evidence="12 13 14">Binds 1 zinc ion per monomer.</text>
</comment>
<comment type="caution">
    <text evidence="16">The sequence shown here is derived from an EMBL/GenBank/DDBJ whole genome shotgun (WGS) entry which is preliminary data.</text>
</comment>
<dbReference type="InterPro" id="IPR016136">
    <property type="entry name" value="DNA_helicase_N/primase_C"/>
</dbReference>
<proteinExistence type="inferred from homology"/>
<dbReference type="PANTHER" id="PTHR30313">
    <property type="entry name" value="DNA PRIMASE"/>
    <property type="match status" value="1"/>
</dbReference>
<keyword evidence="2 12" id="KW-0639">Primosome</keyword>
<dbReference type="EC" id="2.7.7.101" evidence="12"/>
<dbReference type="Gene3D" id="3.90.980.10">
    <property type="entry name" value="DNA primase, catalytic core, N-terminal domain"/>
    <property type="match status" value="1"/>
</dbReference>
<comment type="similarity">
    <text evidence="12 13">Belongs to the DnaG primase family.</text>
</comment>
<accession>A0A9D9N3A2</accession>
<dbReference type="InterPro" id="IPR036977">
    <property type="entry name" value="DNA_primase_Znf_CHC2"/>
</dbReference>
<evidence type="ECO:0000256" key="14">
    <source>
        <dbReference type="PIRSR" id="PIRSR002811-1"/>
    </source>
</evidence>
<dbReference type="InterPro" id="IPR019475">
    <property type="entry name" value="DNA_primase_DnaB-bd"/>
</dbReference>
<evidence type="ECO:0000256" key="8">
    <source>
        <dbReference type="ARBA" id="ARBA00022833"/>
    </source>
</evidence>
<reference evidence="16" key="1">
    <citation type="submission" date="2020-10" db="EMBL/GenBank/DDBJ databases">
        <authorList>
            <person name="Gilroy R."/>
        </authorList>
    </citation>
    <scope>NUCLEOTIDE SEQUENCE</scope>
    <source>
        <strain evidence="16">10532</strain>
    </source>
</reference>
<dbReference type="Proteomes" id="UP000823638">
    <property type="component" value="Unassembled WGS sequence"/>
</dbReference>
<comment type="function">
    <text evidence="12 13">RNA polymerase that catalyzes the synthesis of short RNA molecules used as primers for DNA polymerase during DNA replication.</text>
</comment>
<evidence type="ECO:0000256" key="5">
    <source>
        <dbReference type="ARBA" id="ARBA00022705"/>
    </source>
</evidence>
<evidence type="ECO:0000313" key="16">
    <source>
        <dbReference type="EMBL" id="MBO8458568.1"/>
    </source>
</evidence>
<dbReference type="Pfam" id="PF08275">
    <property type="entry name" value="DNAG_N"/>
    <property type="match status" value="1"/>
</dbReference>
<evidence type="ECO:0000256" key="7">
    <source>
        <dbReference type="ARBA" id="ARBA00022771"/>
    </source>
</evidence>
<keyword evidence="3 12" id="KW-0808">Transferase</keyword>
<evidence type="ECO:0000256" key="13">
    <source>
        <dbReference type="PIRNR" id="PIRNR002811"/>
    </source>
</evidence>